<evidence type="ECO:0000313" key="1">
    <source>
        <dbReference type="EMBL" id="VEL08355.1"/>
    </source>
</evidence>
<gene>
    <name evidence="1" type="ORF">PXEA_LOCUS1795</name>
</gene>
<name>A0A448WCD0_9PLAT</name>
<dbReference type="Proteomes" id="UP000784294">
    <property type="component" value="Unassembled WGS sequence"/>
</dbReference>
<proteinExistence type="predicted"/>
<comment type="caution">
    <text evidence="1">The sequence shown here is derived from an EMBL/GenBank/DDBJ whole genome shotgun (WGS) entry which is preliminary data.</text>
</comment>
<dbReference type="AlphaFoldDB" id="A0A448WCD0"/>
<keyword evidence="2" id="KW-1185">Reference proteome</keyword>
<evidence type="ECO:0000313" key="2">
    <source>
        <dbReference type="Proteomes" id="UP000784294"/>
    </source>
</evidence>
<accession>A0A448WCD0</accession>
<sequence length="79" mass="8439">MPHNYSLGSVSEADEHMYPASATALSGRMMVAPLASSTQSLNLLTNGCYGGSPVRTDSARCDLAKNLVPNKHTKYNPLK</sequence>
<dbReference type="EMBL" id="CAAALY010003736">
    <property type="protein sequence ID" value="VEL08355.1"/>
    <property type="molecule type" value="Genomic_DNA"/>
</dbReference>
<organism evidence="1 2">
    <name type="scientific">Protopolystoma xenopodis</name>
    <dbReference type="NCBI Taxonomy" id="117903"/>
    <lineage>
        <taxon>Eukaryota</taxon>
        <taxon>Metazoa</taxon>
        <taxon>Spiralia</taxon>
        <taxon>Lophotrochozoa</taxon>
        <taxon>Platyhelminthes</taxon>
        <taxon>Monogenea</taxon>
        <taxon>Polyopisthocotylea</taxon>
        <taxon>Polystomatidea</taxon>
        <taxon>Polystomatidae</taxon>
        <taxon>Protopolystoma</taxon>
    </lineage>
</organism>
<protein>
    <submittedName>
        <fullName evidence="1">Uncharacterized protein</fullName>
    </submittedName>
</protein>
<reference evidence="1" key="1">
    <citation type="submission" date="2018-11" db="EMBL/GenBank/DDBJ databases">
        <authorList>
            <consortium name="Pathogen Informatics"/>
        </authorList>
    </citation>
    <scope>NUCLEOTIDE SEQUENCE</scope>
</reference>